<dbReference type="InterPro" id="IPR041685">
    <property type="entry name" value="AAA_GajA/Old/RecF-like"/>
</dbReference>
<evidence type="ECO:0000313" key="3">
    <source>
        <dbReference type="EMBL" id="EEG30300.1"/>
    </source>
</evidence>
<feature type="domain" description="Endonuclease GajA/Old nuclease/RecF-like AAA" evidence="2">
    <location>
        <begin position="1"/>
        <end position="434"/>
    </location>
</feature>
<reference evidence="3 4" key="1">
    <citation type="submission" date="2009-01" db="EMBL/GenBank/DDBJ databases">
        <authorList>
            <person name="Fulton L."/>
            <person name="Clifton S."/>
            <person name="Fulton B."/>
            <person name="Xu J."/>
            <person name="Minx P."/>
            <person name="Pepin K.H."/>
            <person name="Johnson M."/>
            <person name="Bhonagiri V."/>
            <person name="Nash W.E."/>
            <person name="Mardis E.R."/>
            <person name="Wilson R.K."/>
        </authorList>
    </citation>
    <scope>NUCLEOTIDE SEQUENCE [LARGE SCALE GENOMIC DNA]</scope>
    <source>
        <strain evidence="3 4">DSM 5476</strain>
    </source>
</reference>
<dbReference type="InterPro" id="IPR051396">
    <property type="entry name" value="Bact_Antivir_Def_Nuclease"/>
</dbReference>
<dbReference type="SUPFAM" id="SSF52540">
    <property type="entry name" value="P-loop containing nucleoside triphosphate hydrolases"/>
    <property type="match status" value="1"/>
</dbReference>
<dbReference type="PANTHER" id="PTHR43581">
    <property type="entry name" value="ATP/GTP PHOSPHATASE"/>
    <property type="match status" value="1"/>
</dbReference>
<evidence type="ECO:0000259" key="2">
    <source>
        <dbReference type="Pfam" id="PF13175"/>
    </source>
</evidence>
<dbReference type="EMBL" id="ACEC01000066">
    <property type="protein sequence ID" value="EEG30300.1"/>
    <property type="molecule type" value="Genomic_DNA"/>
</dbReference>
<evidence type="ECO:0000256" key="1">
    <source>
        <dbReference type="SAM" id="Coils"/>
    </source>
</evidence>
<gene>
    <name evidence="3" type="ORF">CLOSTMETH_02031</name>
</gene>
<organism evidence="3 4">
    <name type="scientific">[Clostridium] methylpentosum DSM 5476</name>
    <dbReference type="NCBI Taxonomy" id="537013"/>
    <lineage>
        <taxon>Bacteria</taxon>
        <taxon>Bacillati</taxon>
        <taxon>Bacillota</taxon>
        <taxon>Clostridia</taxon>
        <taxon>Eubacteriales</taxon>
        <taxon>Oscillospiraceae</taxon>
        <taxon>Oscillospiraceae incertae sedis</taxon>
    </lineage>
</organism>
<dbReference type="STRING" id="537013.CLOSTMETH_02031"/>
<dbReference type="Gene3D" id="3.40.50.300">
    <property type="entry name" value="P-loop containing nucleotide triphosphate hydrolases"/>
    <property type="match status" value="1"/>
</dbReference>
<protein>
    <recommendedName>
        <fullName evidence="2">Endonuclease GajA/Old nuclease/RecF-like AAA domain-containing protein</fullName>
    </recommendedName>
</protein>
<dbReference type="InterPro" id="IPR027417">
    <property type="entry name" value="P-loop_NTPase"/>
</dbReference>
<accession>C0EDV2</accession>
<feature type="coiled-coil region" evidence="1">
    <location>
        <begin position="222"/>
        <end position="280"/>
    </location>
</feature>
<keyword evidence="1" id="KW-0175">Coiled coil</keyword>
<dbReference type="eggNOG" id="COG1136">
    <property type="taxonomic scope" value="Bacteria"/>
</dbReference>
<proteinExistence type="predicted"/>
<keyword evidence="4" id="KW-1185">Reference proteome</keyword>
<dbReference type="Pfam" id="PF13175">
    <property type="entry name" value="AAA_15"/>
    <property type="match status" value="1"/>
</dbReference>
<dbReference type="PANTHER" id="PTHR43581:SF2">
    <property type="entry name" value="EXCINUCLEASE ATPASE SUBUNIT"/>
    <property type="match status" value="1"/>
</dbReference>
<dbReference type="HOGENOM" id="CLU_033692_0_0_9"/>
<dbReference type="AlphaFoldDB" id="C0EDV2"/>
<name>C0EDV2_9FIRM</name>
<evidence type="ECO:0000313" key="4">
    <source>
        <dbReference type="Proteomes" id="UP000003340"/>
    </source>
</evidence>
<reference evidence="3 4" key="2">
    <citation type="submission" date="2009-02" db="EMBL/GenBank/DDBJ databases">
        <title>Draft genome sequence of Clostridium methylpentosum (DSM 5476).</title>
        <authorList>
            <person name="Sudarsanam P."/>
            <person name="Ley R."/>
            <person name="Guruge J."/>
            <person name="Turnbaugh P.J."/>
            <person name="Mahowald M."/>
            <person name="Liep D."/>
            <person name="Gordon J."/>
        </authorList>
    </citation>
    <scope>NUCLEOTIDE SEQUENCE [LARGE SCALE GENOMIC DNA]</scope>
    <source>
        <strain evidence="3 4">DSM 5476</strain>
    </source>
</reference>
<dbReference type="Proteomes" id="UP000003340">
    <property type="component" value="Unassembled WGS sequence"/>
</dbReference>
<comment type="caution">
    <text evidence="3">The sequence shown here is derived from an EMBL/GenBank/DDBJ whole genome shotgun (WGS) entry which is preliminary data.</text>
</comment>
<sequence length="446" mass="51853">MKLVRVEFKKLFGYFDYSIDFHDTVTILHGLNGCGKTTMLQTINAVFNKEMDTIKSTDLQSVSFFFSTGAILKIERKKIYLDSEKEKATGITYLAYSIIENEKESVFDSFENTDEYQDIIKRFLKGYRPFPFLERINESTWYDRKHGTKLNMEEVISEYGATIFRRYSREYLEDDIPQPVQDILSSMDVRLIAADRLTVAERVERQYGEDNIKIERRVNLIAKDLSQKIRDTIQQYAQLSQAKDRTFPLRAIKQNSPLTVNEIKSKMVELESKRREFIDTGILEEEQDDIGIHDLVDAITESNRQNLSLYAIDTEEKLNALSSLSSSINLFRNIIDKNFNNKRIVFNKDYGFRFVTTYSNSTILPQSLSSGEQHELVMFYDLIFNASENTLILIDEPELSLHIKWQLDYVDELLQIISATKFSAVLATHSPQIIHDKWDLTVSLSE</sequence>